<feature type="transmembrane region" description="Helical" evidence="8">
    <location>
        <begin position="159"/>
        <end position="180"/>
    </location>
</feature>
<evidence type="ECO:0000313" key="9">
    <source>
        <dbReference type="EMBL" id="EKF32889.1"/>
    </source>
</evidence>
<name>K2N4K4_TRYCR</name>
<dbReference type="Pfam" id="PF04178">
    <property type="entry name" value="Got1"/>
    <property type="match status" value="1"/>
</dbReference>
<evidence type="ECO:0000313" key="10">
    <source>
        <dbReference type="Proteomes" id="UP000007350"/>
    </source>
</evidence>
<keyword evidence="5 8" id="KW-1133">Transmembrane helix</keyword>
<protein>
    <recommendedName>
        <fullName evidence="8">Vesicle transport protein</fullName>
    </recommendedName>
</protein>
<reference evidence="9 10" key="1">
    <citation type="journal article" date="2012" name="BMC Genomics">
        <title>Comparative genomic analysis of human infective Trypanosoma cruzi lineages with the bat-restricted subspecies T. cruzi marinkellei.</title>
        <authorList>
            <person name="Franzen O."/>
            <person name="Talavera-Lopez C."/>
            <person name="Ochaya S."/>
            <person name="Butler C.E."/>
            <person name="Messenger L.A."/>
            <person name="Lewis M.D."/>
            <person name="Llewellyn M.S."/>
            <person name="Marinkelle C.J."/>
            <person name="Tyler K.M."/>
            <person name="Miles M.A."/>
            <person name="Andersson B."/>
        </authorList>
    </citation>
    <scope>NUCLEOTIDE SEQUENCE [LARGE SCALE GENOMIC DNA]</scope>
    <source>
        <strain evidence="9 10">B7</strain>
    </source>
</reference>
<evidence type="ECO:0000256" key="8">
    <source>
        <dbReference type="RuleBase" id="RU363111"/>
    </source>
</evidence>
<evidence type="ECO:0000256" key="1">
    <source>
        <dbReference type="ARBA" id="ARBA00004141"/>
    </source>
</evidence>
<comment type="caution">
    <text evidence="9">The sequence shown here is derived from an EMBL/GenBank/DDBJ whole genome shotgun (WGS) entry which is preliminary data.</text>
</comment>
<evidence type="ECO:0000256" key="2">
    <source>
        <dbReference type="ARBA" id="ARBA00022448"/>
    </source>
</evidence>
<proteinExistence type="inferred from homology"/>
<dbReference type="InterPro" id="IPR011691">
    <property type="entry name" value="Vesicle_transpt_SFT2"/>
</dbReference>
<comment type="similarity">
    <text evidence="7 8">Belongs to the SFT2 family.</text>
</comment>
<dbReference type="PANTHER" id="PTHR23137">
    <property type="entry name" value="VESICLE TRANSPORT PROTEIN-RELATED"/>
    <property type="match status" value="1"/>
</dbReference>
<comment type="function">
    <text evidence="8">May be involved in fusion of retrograde transport vesicles derived from an endocytic compartment with the Golgi complex.</text>
</comment>
<keyword evidence="10" id="KW-1185">Reference proteome</keyword>
<keyword evidence="2 8" id="KW-0813">Transport</keyword>
<dbReference type="GO" id="GO:0016020">
    <property type="term" value="C:membrane"/>
    <property type="evidence" value="ECO:0007669"/>
    <property type="project" value="UniProtKB-SubCell"/>
</dbReference>
<feature type="transmembrane region" description="Helical" evidence="8">
    <location>
        <begin position="247"/>
        <end position="267"/>
    </location>
</feature>
<keyword evidence="3 8" id="KW-0812">Transmembrane</keyword>
<dbReference type="GO" id="GO:0012505">
    <property type="term" value="C:endomembrane system"/>
    <property type="evidence" value="ECO:0007669"/>
    <property type="project" value="UniProtKB-ARBA"/>
</dbReference>
<feature type="transmembrane region" description="Helical" evidence="8">
    <location>
        <begin position="192"/>
        <end position="212"/>
    </location>
</feature>
<evidence type="ECO:0000256" key="7">
    <source>
        <dbReference type="ARBA" id="ARBA00025800"/>
    </source>
</evidence>
<dbReference type="EMBL" id="AHKC01009538">
    <property type="protein sequence ID" value="EKF32889.1"/>
    <property type="molecule type" value="Genomic_DNA"/>
</dbReference>
<dbReference type="GO" id="GO:0015031">
    <property type="term" value="P:protein transport"/>
    <property type="evidence" value="ECO:0007669"/>
    <property type="project" value="UniProtKB-KW"/>
</dbReference>
<dbReference type="GO" id="GO:0016192">
    <property type="term" value="P:vesicle-mediated transport"/>
    <property type="evidence" value="ECO:0007669"/>
    <property type="project" value="InterPro"/>
</dbReference>
<evidence type="ECO:0000256" key="6">
    <source>
        <dbReference type="ARBA" id="ARBA00023136"/>
    </source>
</evidence>
<feature type="transmembrane region" description="Helical" evidence="8">
    <location>
        <begin position="128"/>
        <end position="153"/>
    </location>
</feature>
<comment type="subcellular location">
    <subcellularLocation>
        <location evidence="1 8">Membrane</location>
        <topology evidence="1 8">Multi-pass membrane protein</topology>
    </subcellularLocation>
</comment>
<dbReference type="OrthoDB" id="73614at2759"/>
<evidence type="ECO:0000256" key="3">
    <source>
        <dbReference type="ARBA" id="ARBA00022692"/>
    </source>
</evidence>
<keyword evidence="6 8" id="KW-0472">Membrane</keyword>
<comment type="caution">
    <text evidence="8">Lacks conserved residue(s) required for the propagation of feature annotation.</text>
</comment>
<dbReference type="InterPro" id="IPR007305">
    <property type="entry name" value="Vesicle_transpt_Got1/SFT2"/>
</dbReference>
<evidence type="ECO:0000256" key="5">
    <source>
        <dbReference type="ARBA" id="ARBA00022989"/>
    </source>
</evidence>
<dbReference type="GO" id="GO:0005737">
    <property type="term" value="C:cytoplasm"/>
    <property type="evidence" value="ECO:0007669"/>
    <property type="project" value="UniProtKB-ARBA"/>
</dbReference>
<organism evidence="9 10">
    <name type="scientific">Trypanosoma cruzi marinkellei</name>
    <dbReference type="NCBI Taxonomy" id="85056"/>
    <lineage>
        <taxon>Eukaryota</taxon>
        <taxon>Discoba</taxon>
        <taxon>Euglenozoa</taxon>
        <taxon>Kinetoplastea</taxon>
        <taxon>Metakinetoplastina</taxon>
        <taxon>Trypanosomatida</taxon>
        <taxon>Trypanosomatidae</taxon>
        <taxon>Trypanosoma</taxon>
        <taxon>Schizotrypanum</taxon>
    </lineage>
</organism>
<feature type="non-terminal residue" evidence="9">
    <location>
        <position position="1"/>
    </location>
</feature>
<accession>K2N4K4</accession>
<sequence>PPPRRDGGKIPLLLFYSCTHLYAAFLQQRKQFVVCLVKRFTVLRHTLSSGSRIPTGSTGGAGLTGQVEDGIGTVLDGAGRYWDNFMHQARNLVRDEPPEEVEVMEMPRESGIMGDLQEMSSLTYQQRFVGFFATLGMGLCFIAIATVFAPSIAVFPKKFAFFLTAGNLFCLGSTTFLVGVQKQIQSLFDAKRMEAAVMYAVSVMLTLVSVLYWKSSVFAIAFAVAQVCCLLWYALSYVPFARHTIGIVWSYAWFVIWPVFCAVSQGLRRCCGLLLSSVR</sequence>
<dbReference type="PANTHER" id="PTHR23137:SF2">
    <property type="entry name" value="VESICLE TRANSPORT PROTEIN"/>
    <property type="match status" value="1"/>
</dbReference>
<gene>
    <name evidence="9" type="ORF">MOQ_003245</name>
</gene>
<dbReference type="Proteomes" id="UP000007350">
    <property type="component" value="Unassembled WGS sequence"/>
</dbReference>
<evidence type="ECO:0000256" key="4">
    <source>
        <dbReference type="ARBA" id="ARBA00022927"/>
    </source>
</evidence>
<dbReference type="AlphaFoldDB" id="K2N4K4"/>
<feature type="transmembrane region" description="Helical" evidence="8">
    <location>
        <begin position="218"/>
        <end position="235"/>
    </location>
</feature>
<keyword evidence="4 8" id="KW-0653">Protein transport</keyword>